<dbReference type="AlphaFoldDB" id="A0A3P9PPV0"/>
<keyword evidence="2" id="KW-1185">Reference proteome</keyword>
<dbReference type="CDD" id="cd02970">
    <property type="entry name" value="PRX_like2"/>
    <property type="match status" value="1"/>
</dbReference>
<dbReference type="STRING" id="8081.ENSPREP00000023819"/>
<dbReference type="GeneTree" id="ENSGT00510000048363"/>
<dbReference type="Bgee" id="ENSPREG00000016030">
    <property type="expression patterns" value="Expressed in caudal fin and 1 other cell type or tissue"/>
</dbReference>
<reference evidence="1" key="2">
    <citation type="submission" date="2025-08" db="UniProtKB">
        <authorList>
            <consortium name="Ensembl"/>
        </authorList>
    </citation>
    <scope>IDENTIFICATION</scope>
    <source>
        <strain evidence="1">Guanapo</strain>
    </source>
</reference>
<reference evidence="1" key="3">
    <citation type="submission" date="2025-09" db="UniProtKB">
        <authorList>
            <consortium name="Ensembl"/>
        </authorList>
    </citation>
    <scope>IDENTIFICATION</scope>
    <source>
        <strain evidence="1">Guanapo</strain>
    </source>
</reference>
<dbReference type="PANTHER" id="PTHR28630:SF3">
    <property type="entry name" value="PEROXIREDOXIN-LIKE 2C"/>
    <property type="match status" value="1"/>
</dbReference>
<name>A0A3P9PPV0_POERE</name>
<dbReference type="InterPro" id="IPR036249">
    <property type="entry name" value="Thioredoxin-like_sf"/>
</dbReference>
<dbReference type="Ensembl" id="ENSPRET00000024060.1">
    <property type="protein sequence ID" value="ENSPREP00000023819.1"/>
    <property type="gene ID" value="ENSPREG00000016030.1"/>
</dbReference>
<organism evidence="1 2">
    <name type="scientific">Poecilia reticulata</name>
    <name type="common">Guppy</name>
    <name type="synonym">Acanthophacelus reticulatus</name>
    <dbReference type="NCBI Taxonomy" id="8081"/>
    <lineage>
        <taxon>Eukaryota</taxon>
        <taxon>Metazoa</taxon>
        <taxon>Chordata</taxon>
        <taxon>Craniata</taxon>
        <taxon>Vertebrata</taxon>
        <taxon>Euteleostomi</taxon>
        <taxon>Actinopterygii</taxon>
        <taxon>Neopterygii</taxon>
        <taxon>Teleostei</taxon>
        <taxon>Neoteleostei</taxon>
        <taxon>Acanthomorphata</taxon>
        <taxon>Ovalentaria</taxon>
        <taxon>Atherinomorphae</taxon>
        <taxon>Cyprinodontiformes</taxon>
        <taxon>Poeciliidae</taxon>
        <taxon>Poeciliinae</taxon>
        <taxon>Poecilia</taxon>
    </lineage>
</organism>
<dbReference type="SUPFAM" id="SSF52833">
    <property type="entry name" value="Thioredoxin-like"/>
    <property type="match status" value="1"/>
</dbReference>
<accession>A0A3P9PPV0</accession>
<dbReference type="InterPro" id="IPR032801">
    <property type="entry name" value="PXL2A/B/C"/>
</dbReference>
<evidence type="ECO:0000313" key="1">
    <source>
        <dbReference type="Ensembl" id="ENSPREP00000023819.1"/>
    </source>
</evidence>
<dbReference type="Gene3D" id="3.40.30.10">
    <property type="entry name" value="Glutaredoxin"/>
    <property type="match status" value="1"/>
</dbReference>
<dbReference type="OMA" id="MQNTVDH"/>
<dbReference type="Pfam" id="PF13911">
    <property type="entry name" value="AhpC-TSA_2"/>
    <property type="match status" value="1"/>
</dbReference>
<dbReference type="PANTHER" id="PTHR28630">
    <property type="match status" value="1"/>
</dbReference>
<sequence>KKLPRLAAGGKMAELVSPITRQVSTEKWKAETLTVDINLKDVEDCLIYDRRGVPFPFKSLYQHSKSVIIFVRNFLCYSCKEYVDDLSKVPRGALEEAGIRLVVIGQSTHQHIEPFCLLTGYSHEIYVDPKRSIYLKLGMKREETFTDSALPSPHVKSGLFMGQIKSIWRAMTSPAFDFQGNLHQQGGAIIAGPDSQVHFCHFDMNRLDHMPITWLLQLAGVQQSLDFSPKPKIIHV</sequence>
<proteinExistence type="predicted"/>
<evidence type="ECO:0000313" key="2">
    <source>
        <dbReference type="Proteomes" id="UP000242638"/>
    </source>
</evidence>
<dbReference type="Proteomes" id="UP000242638">
    <property type="component" value="Unassembled WGS sequence"/>
</dbReference>
<reference evidence="2" key="1">
    <citation type="submission" date="2013-11" db="EMBL/GenBank/DDBJ databases">
        <title>The genomic landscape of the Guanapo guppy.</title>
        <authorList>
            <person name="Kuenstner A."/>
            <person name="Dreyer C."/>
        </authorList>
    </citation>
    <scope>NUCLEOTIDE SEQUENCE</scope>
    <source>
        <strain evidence="2">Guanapo</strain>
    </source>
</reference>
<protein>
    <submittedName>
        <fullName evidence="1">Peroxiredoxin like 2C</fullName>
    </submittedName>
</protein>